<feature type="domain" description="PPIase FKBP-type" evidence="7">
    <location>
        <begin position="24"/>
        <end position="115"/>
    </location>
</feature>
<evidence type="ECO:0000313" key="9">
    <source>
        <dbReference type="Proteomes" id="UP001596501"/>
    </source>
</evidence>
<sequence>MNTTPSGLQFEDTTVGSGDVAKAGQRVTVHYTGWLYNDGVQGAKFDSSKDRNDPFVFPLGAGHVIKGWDEGVQGMAVGGTRRLVIPASLGYGARGAGGVIPPNATLLFEVELLAV</sequence>
<dbReference type="EC" id="5.2.1.8" evidence="6"/>
<organism evidence="8 9">
    <name type="scientific">Hydrogenophaga atypica</name>
    <dbReference type="NCBI Taxonomy" id="249409"/>
    <lineage>
        <taxon>Bacteria</taxon>
        <taxon>Pseudomonadati</taxon>
        <taxon>Pseudomonadota</taxon>
        <taxon>Betaproteobacteria</taxon>
        <taxon>Burkholderiales</taxon>
        <taxon>Comamonadaceae</taxon>
        <taxon>Hydrogenophaga</taxon>
    </lineage>
</organism>
<dbReference type="Pfam" id="PF00254">
    <property type="entry name" value="FKBP_C"/>
    <property type="match status" value="1"/>
</dbReference>
<gene>
    <name evidence="8" type="ORF">ACFQPB_08830</name>
</gene>
<evidence type="ECO:0000256" key="6">
    <source>
        <dbReference type="RuleBase" id="RU003915"/>
    </source>
</evidence>
<name>A0ABW2QK05_9BURK</name>
<dbReference type="GO" id="GO:0003755">
    <property type="term" value="F:peptidyl-prolyl cis-trans isomerase activity"/>
    <property type="evidence" value="ECO:0007669"/>
    <property type="project" value="UniProtKB-EC"/>
</dbReference>
<dbReference type="PANTHER" id="PTHR43811:SF19">
    <property type="entry name" value="39 KDA FK506-BINDING NUCLEAR PROTEIN"/>
    <property type="match status" value="1"/>
</dbReference>
<evidence type="ECO:0000256" key="1">
    <source>
        <dbReference type="ARBA" id="ARBA00000971"/>
    </source>
</evidence>
<evidence type="ECO:0000259" key="7">
    <source>
        <dbReference type="PROSITE" id="PS50059"/>
    </source>
</evidence>
<dbReference type="PANTHER" id="PTHR43811">
    <property type="entry name" value="FKBP-TYPE PEPTIDYL-PROLYL CIS-TRANS ISOMERASE FKPA"/>
    <property type="match status" value="1"/>
</dbReference>
<keyword evidence="9" id="KW-1185">Reference proteome</keyword>
<evidence type="ECO:0000256" key="5">
    <source>
        <dbReference type="PROSITE-ProRule" id="PRU00277"/>
    </source>
</evidence>
<dbReference type="PROSITE" id="PS50059">
    <property type="entry name" value="FKBP_PPIASE"/>
    <property type="match status" value="1"/>
</dbReference>
<keyword evidence="4 5" id="KW-0413">Isomerase</keyword>
<evidence type="ECO:0000256" key="3">
    <source>
        <dbReference type="ARBA" id="ARBA00023110"/>
    </source>
</evidence>
<dbReference type="RefSeq" id="WP_382221984.1">
    <property type="nucleotide sequence ID" value="NZ_JBHTCA010000004.1"/>
</dbReference>
<comment type="catalytic activity">
    <reaction evidence="1 5 6">
        <text>[protein]-peptidylproline (omega=180) = [protein]-peptidylproline (omega=0)</text>
        <dbReference type="Rhea" id="RHEA:16237"/>
        <dbReference type="Rhea" id="RHEA-COMP:10747"/>
        <dbReference type="Rhea" id="RHEA-COMP:10748"/>
        <dbReference type="ChEBI" id="CHEBI:83833"/>
        <dbReference type="ChEBI" id="CHEBI:83834"/>
        <dbReference type="EC" id="5.2.1.8"/>
    </reaction>
</comment>
<accession>A0ABW2QK05</accession>
<dbReference type="Gene3D" id="3.10.50.40">
    <property type="match status" value="1"/>
</dbReference>
<dbReference type="InterPro" id="IPR046357">
    <property type="entry name" value="PPIase_dom_sf"/>
</dbReference>
<dbReference type="EMBL" id="JBHTCA010000004">
    <property type="protein sequence ID" value="MFC7408962.1"/>
    <property type="molecule type" value="Genomic_DNA"/>
</dbReference>
<keyword evidence="3 5" id="KW-0697">Rotamase</keyword>
<evidence type="ECO:0000313" key="8">
    <source>
        <dbReference type="EMBL" id="MFC7408962.1"/>
    </source>
</evidence>
<comment type="caution">
    <text evidence="8">The sequence shown here is derived from an EMBL/GenBank/DDBJ whole genome shotgun (WGS) entry which is preliminary data.</text>
</comment>
<protein>
    <recommendedName>
        <fullName evidence="6">Peptidyl-prolyl cis-trans isomerase</fullName>
        <ecNumber evidence="6">5.2.1.8</ecNumber>
    </recommendedName>
</protein>
<reference evidence="9" key="1">
    <citation type="journal article" date="2019" name="Int. J. Syst. Evol. Microbiol.">
        <title>The Global Catalogue of Microorganisms (GCM) 10K type strain sequencing project: providing services to taxonomists for standard genome sequencing and annotation.</title>
        <authorList>
            <consortium name="The Broad Institute Genomics Platform"/>
            <consortium name="The Broad Institute Genome Sequencing Center for Infectious Disease"/>
            <person name="Wu L."/>
            <person name="Ma J."/>
        </authorList>
    </citation>
    <scope>NUCLEOTIDE SEQUENCE [LARGE SCALE GENOMIC DNA]</scope>
    <source>
        <strain evidence="9">CGMCC 1.12371</strain>
    </source>
</reference>
<evidence type="ECO:0000256" key="4">
    <source>
        <dbReference type="ARBA" id="ARBA00023235"/>
    </source>
</evidence>
<comment type="similarity">
    <text evidence="2 6">Belongs to the FKBP-type PPIase family.</text>
</comment>
<dbReference type="InterPro" id="IPR001179">
    <property type="entry name" value="PPIase_FKBP_dom"/>
</dbReference>
<dbReference type="SUPFAM" id="SSF54534">
    <property type="entry name" value="FKBP-like"/>
    <property type="match status" value="1"/>
</dbReference>
<dbReference type="Proteomes" id="UP001596501">
    <property type="component" value="Unassembled WGS sequence"/>
</dbReference>
<evidence type="ECO:0000256" key="2">
    <source>
        <dbReference type="ARBA" id="ARBA00006577"/>
    </source>
</evidence>
<proteinExistence type="inferred from homology"/>